<feature type="region of interest" description="Disordered" evidence="1">
    <location>
        <begin position="97"/>
        <end position="142"/>
    </location>
</feature>
<organism evidence="2 3">
    <name type="scientific">Agrocybe pediades</name>
    <dbReference type="NCBI Taxonomy" id="84607"/>
    <lineage>
        <taxon>Eukaryota</taxon>
        <taxon>Fungi</taxon>
        <taxon>Dikarya</taxon>
        <taxon>Basidiomycota</taxon>
        <taxon>Agaricomycotina</taxon>
        <taxon>Agaricomycetes</taxon>
        <taxon>Agaricomycetidae</taxon>
        <taxon>Agaricales</taxon>
        <taxon>Agaricineae</taxon>
        <taxon>Strophariaceae</taxon>
        <taxon>Agrocybe</taxon>
    </lineage>
</organism>
<keyword evidence="3" id="KW-1185">Reference proteome</keyword>
<proteinExistence type="predicted"/>
<reference evidence="2 3" key="1">
    <citation type="submission" date="2019-12" db="EMBL/GenBank/DDBJ databases">
        <authorList>
            <person name="Floudas D."/>
            <person name="Bentzer J."/>
            <person name="Ahren D."/>
            <person name="Johansson T."/>
            <person name="Persson P."/>
            <person name="Tunlid A."/>
        </authorList>
    </citation>
    <scope>NUCLEOTIDE SEQUENCE [LARGE SCALE GENOMIC DNA]</scope>
    <source>
        <strain evidence="2 3">CBS 102.39</strain>
    </source>
</reference>
<accession>A0A8H4QIV9</accession>
<evidence type="ECO:0000256" key="1">
    <source>
        <dbReference type="SAM" id="MobiDB-lite"/>
    </source>
</evidence>
<name>A0A8H4QIV9_9AGAR</name>
<evidence type="ECO:0000313" key="2">
    <source>
        <dbReference type="EMBL" id="KAF4611930.1"/>
    </source>
</evidence>
<protein>
    <submittedName>
        <fullName evidence="2">Uncharacterized protein</fullName>
    </submittedName>
</protein>
<dbReference type="AlphaFoldDB" id="A0A8H4QIV9"/>
<feature type="compositionally biased region" description="Acidic residues" evidence="1">
    <location>
        <begin position="131"/>
        <end position="142"/>
    </location>
</feature>
<comment type="caution">
    <text evidence="2">The sequence shown here is derived from an EMBL/GenBank/DDBJ whole genome shotgun (WGS) entry which is preliminary data.</text>
</comment>
<gene>
    <name evidence="2" type="ORF">D9613_004363</name>
</gene>
<feature type="compositionally biased region" description="Basic and acidic residues" evidence="1">
    <location>
        <begin position="97"/>
        <end position="110"/>
    </location>
</feature>
<dbReference type="Proteomes" id="UP000521872">
    <property type="component" value="Unassembled WGS sequence"/>
</dbReference>
<sequence length="142" mass="16139">MPSNTNATTHEHNVEVAINSYITSSIMLGRNQSLSNEELKALEYWRETWYRPSTGPTARNIIKRNMRRELDKDVYQGTTSSELVALMGNVFVIAVDEQKENSPPPEDKPTSRSHFVTERTQSPAPQVPEQQELDGEMFALDD</sequence>
<evidence type="ECO:0000313" key="3">
    <source>
        <dbReference type="Proteomes" id="UP000521872"/>
    </source>
</evidence>
<feature type="compositionally biased region" description="Polar residues" evidence="1">
    <location>
        <begin position="112"/>
        <end position="124"/>
    </location>
</feature>
<dbReference type="EMBL" id="JAACJL010000057">
    <property type="protein sequence ID" value="KAF4611930.1"/>
    <property type="molecule type" value="Genomic_DNA"/>
</dbReference>